<reference evidence="2 3" key="1">
    <citation type="submission" date="2019-06" db="EMBL/GenBank/DDBJ databases">
        <title>Pseudomonas bimorpha sp. nov. isolated from bovine raw milk and skim milk concentrate.</title>
        <authorList>
            <person name="Hofmann K."/>
            <person name="Huptas C."/>
            <person name="Doll E."/>
            <person name="Scherer S."/>
            <person name="Wenning M."/>
        </authorList>
    </citation>
    <scope>NUCLEOTIDE SEQUENCE [LARGE SCALE GENOMIC DNA]</scope>
    <source>
        <strain evidence="2 3">DSM 108990</strain>
    </source>
</reference>
<dbReference type="RefSeq" id="WP_146424786.1">
    <property type="nucleotide sequence ID" value="NZ_VFIP01000002.1"/>
</dbReference>
<keyword evidence="1" id="KW-0812">Transmembrane</keyword>
<evidence type="ECO:0000313" key="3">
    <source>
        <dbReference type="Proteomes" id="UP000317901"/>
    </source>
</evidence>
<organism evidence="2 3">
    <name type="scientific">Pseudomonas saxonica</name>
    <dbReference type="NCBI Taxonomy" id="2600598"/>
    <lineage>
        <taxon>Bacteria</taxon>
        <taxon>Pseudomonadati</taxon>
        <taxon>Pseudomonadota</taxon>
        <taxon>Gammaproteobacteria</taxon>
        <taxon>Pseudomonadales</taxon>
        <taxon>Pseudomonadaceae</taxon>
        <taxon>Pseudomonas</taxon>
    </lineage>
</organism>
<evidence type="ECO:0000256" key="1">
    <source>
        <dbReference type="SAM" id="Phobius"/>
    </source>
</evidence>
<sequence length="266" mass="30193">MAKYKIIALSIFVVLIGLFSAYWYFKEPNTFTFTVDMPPGFKYSAAVYYVPAPGETCEVATKDNLAPTFNYRWWKSYEPDAVIEIRRTRKGCPLVAYNIKLEIYAVYGSTWTDFSATTAQVVIKEDLDEVDIESFNSNGESVFFGECDWSFQTYGRKGVLRKMLDCKDVNIGRPATRGGPVAGYLPEQLPGKTIKMKITVDKEEKPSVVEKWVKFPNGWKRCMGKGIEDPYGFCNGNNKDFRSFILHDGTPCTIYPACKEHGGRNE</sequence>
<keyword evidence="1" id="KW-0472">Membrane</keyword>
<accession>A0A5C5Q458</accession>
<dbReference type="OrthoDB" id="7017115at2"/>
<proteinExistence type="predicted"/>
<feature type="transmembrane region" description="Helical" evidence="1">
    <location>
        <begin position="7"/>
        <end position="25"/>
    </location>
</feature>
<protein>
    <submittedName>
        <fullName evidence="2">Uncharacterized protein</fullName>
    </submittedName>
</protein>
<comment type="caution">
    <text evidence="2">The sequence shown here is derived from an EMBL/GenBank/DDBJ whole genome shotgun (WGS) entry which is preliminary data.</text>
</comment>
<dbReference type="Proteomes" id="UP000317901">
    <property type="component" value="Unassembled WGS sequence"/>
</dbReference>
<dbReference type="EMBL" id="VFIP01000002">
    <property type="protein sequence ID" value="TWS00542.1"/>
    <property type="molecule type" value="Genomic_DNA"/>
</dbReference>
<gene>
    <name evidence="2" type="ORF">FJD37_01955</name>
</gene>
<dbReference type="AlphaFoldDB" id="A0A5C5Q458"/>
<name>A0A5C5Q458_9PSED</name>
<evidence type="ECO:0000313" key="2">
    <source>
        <dbReference type="EMBL" id="TWS00542.1"/>
    </source>
</evidence>
<keyword evidence="1" id="KW-1133">Transmembrane helix</keyword>